<dbReference type="Proteomes" id="UP001152795">
    <property type="component" value="Unassembled WGS sequence"/>
</dbReference>
<protein>
    <submittedName>
        <fullName evidence="1">Uncharacterized protein</fullName>
    </submittedName>
</protein>
<proteinExistence type="predicted"/>
<accession>A0A7D9HE38</accession>
<dbReference type="EMBL" id="CACRXK020000114">
    <property type="protein sequence ID" value="CAB3978448.1"/>
    <property type="molecule type" value="Genomic_DNA"/>
</dbReference>
<organism evidence="1 2">
    <name type="scientific">Paramuricea clavata</name>
    <name type="common">Red gorgonian</name>
    <name type="synonym">Violescent sea-whip</name>
    <dbReference type="NCBI Taxonomy" id="317549"/>
    <lineage>
        <taxon>Eukaryota</taxon>
        <taxon>Metazoa</taxon>
        <taxon>Cnidaria</taxon>
        <taxon>Anthozoa</taxon>
        <taxon>Octocorallia</taxon>
        <taxon>Malacalcyonacea</taxon>
        <taxon>Plexauridae</taxon>
        <taxon>Paramuricea</taxon>
    </lineage>
</organism>
<evidence type="ECO:0000313" key="2">
    <source>
        <dbReference type="Proteomes" id="UP001152795"/>
    </source>
</evidence>
<sequence>MDTEQTITGMSLLHNLSTRSKAKLKWTADFKALQRFVADVLGLSDGEWTTPGGHAKLYQNESISIRWYSNTKSITISGKDEKKFKEKLLKLASISVGLANGEVEVVYVIEKNS</sequence>
<comment type="caution">
    <text evidence="1">The sequence shown here is derived from an EMBL/GenBank/DDBJ whole genome shotgun (WGS) entry which is preliminary data.</text>
</comment>
<keyword evidence="2" id="KW-1185">Reference proteome</keyword>
<gene>
    <name evidence="1" type="ORF">PACLA_8A002411</name>
</gene>
<evidence type="ECO:0000313" key="1">
    <source>
        <dbReference type="EMBL" id="CAB3978448.1"/>
    </source>
</evidence>
<name>A0A7D9HE38_PARCT</name>
<reference evidence="1" key="1">
    <citation type="submission" date="2020-04" db="EMBL/GenBank/DDBJ databases">
        <authorList>
            <person name="Alioto T."/>
            <person name="Alioto T."/>
            <person name="Gomez Garrido J."/>
        </authorList>
    </citation>
    <scope>NUCLEOTIDE SEQUENCE</scope>
    <source>
        <strain evidence="1">A484AB</strain>
    </source>
</reference>
<dbReference type="AlphaFoldDB" id="A0A7D9HE38"/>